<evidence type="ECO:0000313" key="3">
    <source>
        <dbReference type="Proteomes" id="UP000647017"/>
    </source>
</evidence>
<protein>
    <recommendedName>
        <fullName evidence="4">Type A2 lantipeptide</fullName>
    </recommendedName>
</protein>
<evidence type="ECO:0008006" key="4">
    <source>
        <dbReference type="Google" id="ProtNLM"/>
    </source>
</evidence>
<sequence>MGDKSITLGNGLEVVADVVGAHLGDAGARHLDGSGADLVKTGGTGGGGPGHPTIVPHRVGGL</sequence>
<gene>
    <name evidence="2" type="ORF">Van01_14040</name>
</gene>
<evidence type="ECO:0000313" key="2">
    <source>
        <dbReference type="EMBL" id="GIJ08190.1"/>
    </source>
</evidence>
<comment type="caution">
    <text evidence="2">The sequence shown here is derived from an EMBL/GenBank/DDBJ whole genome shotgun (WGS) entry which is preliminary data.</text>
</comment>
<dbReference type="Proteomes" id="UP000647017">
    <property type="component" value="Unassembled WGS sequence"/>
</dbReference>
<organism evidence="2 3">
    <name type="scientific">Micromonospora andamanensis</name>
    <dbReference type="NCBI Taxonomy" id="1287068"/>
    <lineage>
        <taxon>Bacteria</taxon>
        <taxon>Bacillati</taxon>
        <taxon>Actinomycetota</taxon>
        <taxon>Actinomycetes</taxon>
        <taxon>Micromonosporales</taxon>
        <taxon>Micromonosporaceae</taxon>
        <taxon>Micromonospora</taxon>
    </lineage>
</organism>
<reference evidence="2 3" key="1">
    <citation type="submission" date="2021-01" db="EMBL/GenBank/DDBJ databases">
        <title>Whole genome shotgun sequence of Verrucosispora andamanensis NBRC 109075.</title>
        <authorList>
            <person name="Komaki H."/>
            <person name="Tamura T."/>
        </authorList>
    </citation>
    <scope>NUCLEOTIDE SEQUENCE [LARGE SCALE GENOMIC DNA]</scope>
    <source>
        <strain evidence="2 3">NBRC 109075</strain>
    </source>
</reference>
<feature type="region of interest" description="Disordered" evidence="1">
    <location>
        <begin position="37"/>
        <end position="62"/>
    </location>
</feature>
<accession>A0ABQ4HRB9</accession>
<name>A0ABQ4HRB9_9ACTN</name>
<proteinExistence type="predicted"/>
<dbReference type="EMBL" id="BOOZ01000005">
    <property type="protein sequence ID" value="GIJ08190.1"/>
    <property type="molecule type" value="Genomic_DNA"/>
</dbReference>
<keyword evidence="3" id="KW-1185">Reference proteome</keyword>
<evidence type="ECO:0000256" key="1">
    <source>
        <dbReference type="SAM" id="MobiDB-lite"/>
    </source>
</evidence>